<dbReference type="InterPro" id="IPR035965">
    <property type="entry name" value="PAS-like_dom_sf"/>
</dbReference>
<dbReference type="InterPro" id="IPR003661">
    <property type="entry name" value="HisK_dim/P_dom"/>
</dbReference>
<dbReference type="Gene3D" id="1.10.287.130">
    <property type="match status" value="1"/>
</dbReference>
<dbReference type="SUPFAM" id="SSF55874">
    <property type="entry name" value="ATPase domain of HSP90 chaperone/DNA topoisomerase II/histidine kinase"/>
    <property type="match status" value="1"/>
</dbReference>
<dbReference type="InterPro" id="IPR000014">
    <property type="entry name" value="PAS"/>
</dbReference>
<evidence type="ECO:0000259" key="7">
    <source>
        <dbReference type="PROSITE" id="PS50113"/>
    </source>
</evidence>
<dbReference type="NCBIfam" id="TIGR00229">
    <property type="entry name" value="sensory_box"/>
    <property type="match status" value="1"/>
</dbReference>
<evidence type="ECO:0000313" key="9">
    <source>
        <dbReference type="Proteomes" id="UP000239089"/>
    </source>
</evidence>
<reference evidence="8 9" key="1">
    <citation type="journal article" date="2018" name="Arch. Microbiol.">
        <title>New insights into the metabolic potential of the phototrophic purple bacterium Rhodopila globiformis DSM 161(T) from its draft genome sequence and evidence for a vanadium-dependent nitrogenase.</title>
        <authorList>
            <person name="Imhoff J.F."/>
            <person name="Rahn T."/>
            <person name="Kunzel S."/>
            <person name="Neulinger S.C."/>
        </authorList>
    </citation>
    <scope>NUCLEOTIDE SEQUENCE [LARGE SCALE GENOMIC DNA]</scope>
    <source>
        <strain evidence="8 9">DSM 16996</strain>
    </source>
</reference>
<organism evidence="8 9">
    <name type="scientific">Rhodoblastus sphagnicola</name>
    <dbReference type="NCBI Taxonomy" id="333368"/>
    <lineage>
        <taxon>Bacteria</taxon>
        <taxon>Pseudomonadati</taxon>
        <taxon>Pseudomonadota</taxon>
        <taxon>Alphaproteobacteria</taxon>
        <taxon>Hyphomicrobiales</taxon>
        <taxon>Rhodoblastaceae</taxon>
        <taxon>Rhodoblastus</taxon>
    </lineage>
</organism>
<keyword evidence="3" id="KW-0597">Phosphoprotein</keyword>
<dbReference type="SMART" id="SM00387">
    <property type="entry name" value="HATPase_c"/>
    <property type="match status" value="1"/>
</dbReference>
<dbReference type="Gene3D" id="2.10.70.100">
    <property type="match status" value="1"/>
</dbReference>
<dbReference type="Pfam" id="PF08447">
    <property type="entry name" value="PAS_3"/>
    <property type="match status" value="1"/>
</dbReference>
<dbReference type="InterPro" id="IPR005467">
    <property type="entry name" value="His_kinase_dom"/>
</dbReference>
<dbReference type="SMART" id="SM00388">
    <property type="entry name" value="HisKA"/>
    <property type="match status" value="1"/>
</dbReference>
<dbReference type="InterPro" id="IPR004358">
    <property type="entry name" value="Sig_transdc_His_kin-like_C"/>
</dbReference>
<gene>
    <name evidence="8" type="ORF">CCR94_15640</name>
</gene>
<dbReference type="PRINTS" id="PR00344">
    <property type="entry name" value="BCTRLSENSOR"/>
</dbReference>
<dbReference type="InterPro" id="IPR036097">
    <property type="entry name" value="HisK_dim/P_sf"/>
</dbReference>
<dbReference type="InterPro" id="IPR013655">
    <property type="entry name" value="PAS_fold_3"/>
</dbReference>
<dbReference type="InterPro" id="IPR036890">
    <property type="entry name" value="HATPase_C_sf"/>
</dbReference>
<evidence type="ECO:0000259" key="6">
    <source>
        <dbReference type="PROSITE" id="PS50109"/>
    </source>
</evidence>
<dbReference type="PANTHER" id="PTHR43304">
    <property type="entry name" value="PHYTOCHROME-LIKE PROTEIN CPH1"/>
    <property type="match status" value="1"/>
</dbReference>
<dbReference type="PROSITE" id="PS50113">
    <property type="entry name" value="PAC"/>
    <property type="match status" value="1"/>
</dbReference>
<name>A0A2S6N3Q3_9HYPH</name>
<proteinExistence type="predicted"/>
<dbReference type="EC" id="2.7.13.3" evidence="2"/>
<evidence type="ECO:0000256" key="3">
    <source>
        <dbReference type="ARBA" id="ARBA00022553"/>
    </source>
</evidence>
<keyword evidence="9" id="KW-1185">Reference proteome</keyword>
<comment type="catalytic activity">
    <reaction evidence="1">
        <text>ATP + protein L-histidine = ADP + protein N-phospho-L-histidine.</text>
        <dbReference type="EC" id="2.7.13.3"/>
    </reaction>
</comment>
<dbReference type="EMBL" id="NHSJ01000096">
    <property type="protein sequence ID" value="PPQ29245.1"/>
    <property type="molecule type" value="Genomic_DNA"/>
</dbReference>
<comment type="caution">
    <text evidence="8">The sequence shown here is derived from an EMBL/GenBank/DDBJ whole genome shotgun (WGS) entry which is preliminary data.</text>
</comment>
<dbReference type="CDD" id="cd00082">
    <property type="entry name" value="HisKA"/>
    <property type="match status" value="1"/>
</dbReference>
<dbReference type="Pfam" id="PF00512">
    <property type="entry name" value="HisKA"/>
    <property type="match status" value="1"/>
</dbReference>
<dbReference type="Proteomes" id="UP000239089">
    <property type="component" value="Unassembled WGS sequence"/>
</dbReference>
<evidence type="ECO:0000313" key="8">
    <source>
        <dbReference type="EMBL" id="PPQ29245.1"/>
    </source>
</evidence>
<feature type="domain" description="Histidine kinase" evidence="6">
    <location>
        <begin position="167"/>
        <end position="377"/>
    </location>
</feature>
<dbReference type="Gene3D" id="3.30.450.20">
    <property type="entry name" value="PAS domain"/>
    <property type="match status" value="1"/>
</dbReference>
<dbReference type="InterPro" id="IPR003594">
    <property type="entry name" value="HATPase_dom"/>
</dbReference>
<dbReference type="Pfam" id="PF02518">
    <property type="entry name" value="HATPase_c"/>
    <property type="match status" value="1"/>
</dbReference>
<evidence type="ECO:0000256" key="1">
    <source>
        <dbReference type="ARBA" id="ARBA00000085"/>
    </source>
</evidence>
<keyword evidence="4" id="KW-0808">Transferase</keyword>
<dbReference type="SMART" id="SM00091">
    <property type="entry name" value="PAS"/>
    <property type="match status" value="1"/>
</dbReference>
<evidence type="ECO:0000256" key="5">
    <source>
        <dbReference type="ARBA" id="ARBA00022777"/>
    </source>
</evidence>
<dbReference type="PROSITE" id="PS50109">
    <property type="entry name" value="HIS_KIN"/>
    <property type="match status" value="1"/>
</dbReference>
<feature type="domain" description="PAC" evidence="7">
    <location>
        <begin position="99"/>
        <end position="152"/>
    </location>
</feature>
<keyword evidence="5" id="KW-0418">Kinase</keyword>
<dbReference type="CDD" id="cd00130">
    <property type="entry name" value="PAS"/>
    <property type="match status" value="1"/>
</dbReference>
<evidence type="ECO:0000256" key="4">
    <source>
        <dbReference type="ARBA" id="ARBA00022679"/>
    </source>
</evidence>
<dbReference type="PANTHER" id="PTHR43304:SF1">
    <property type="entry name" value="PAC DOMAIN-CONTAINING PROTEIN"/>
    <property type="match status" value="1"/>
</dbReference>
<sequence>MKTLLAKLEASGGVLSTAELVLAEERLRLATDAADIGWWDVEEGHGQLSWSPHVHAMFGVSADAPVTMDDFYDGLHPDDRERVAAFYAAAADPTRRALYDVEYRTIGKEDGVIRWVAAKGRGVFDESGRCQRVIGTARDITERMLAQEEKLARDRETAELREQFIAVLGHDLRNPLASVASGTRLLARQPERAVEIAGHIERSISRMSELIENILDFARGRLGGGFVTTRDSEKPLDPVLLQVIEEFRTMHPERDIATEIDFREPVQCDRQRMGQLLSNLLGNAFVYGAPAAPIQVQAFARQGQFELAVTNSGPTIEPADVERLFQPFFRGTVRGSREGLGLGLYICSEIAKAHGGTISVSSENGTTSFTLRMPTAV</sequence>
<dbReference type="SMART" id="SM00086">
    <property type="entry name" value="PAC"/>
    <property type="match status" value="1"/>
</dbReference>
<protein>
    <recommendedName>
        <fullName evidence="2">histidine kinase</fullName>
        <ecNumber evidence="2">2.7.13.3</ecNumber>
    </recommendedName>
</protein>
<dbReference type="GO" id="GO:0000155">
    <property type="term" value="F:phosphorelay sensor kinase activity"/>
    <property type="evidence" value="ECO:0007669"/>
    <property type="project" value="InterPro"/>
</dbReference>
<dbReference type="InterPro" id="IPR000700">
    <property type="entry name" value="PAS-assoc_C"/>
</dbReference>
<dbReference type="InterPro" id="IPR001610">
    <property type="entry name" value="PAC"/>
</dbReference>
<dbReference type="SUPFAM" id="SSF47384">
    <property type="entry name" value="Homodimeric domain of signal transducing histidine kinase"/>
    <property type="match status" value="1"/>
</dbReference>
<dbReference type="CDD" id="cd00075">
    <property type="entry name" value="HATPase"/>
    <property type="match status" value="1"/>
</dbReference>
<dbReference type="Gene3D" id="3.30.565.10">
    <property type="entry name" value="Histidine kinase-like ATPase, C-terminal domain"/>
    <property type="match status" value="1"/>
</dbReference>
<evidence type="ECO:0000256" key="2">
    <source>
        <dbReference type="ARBA" id="ARBA00012438"/>
    </source>
</evidence>
<dbReference type="AlphaFoldDB" id="A0A2S6N3Q3"/>
<dbReference type="InterPro" id="IPR052162">
    <property type="entry name" value="Sensor_kinase/Photoreceptor"/>
</dbReference>
<accession>A0A2S6N3Q3</accession>
<dbReference type="SUPFAM" id="SSF55785">
    <property type="entry name" value="PYP-like sensor domain (PAS domain)"/>
    <property type="match status" value="1"/>
</dbReference>